<dbReference type="GO" id="GO:0000245">
    <property type="term" value="P:spliceosomal complex assembly"/>
    <property type="evidence" value="ECO:0007669"/>
    <property type="project" value="TreeGrafter"/>
</dbReference>
<comment type="catalytic activity">
    <reaction evidence="7">
        <text>L-threonyl-[protein] + ATP = O-phospho-L-threonyl-[protein] + ADP + H(+)</text>
        <dbReference type="Rhea" id="RHEA:46608"/>
        <dbReference type="Rhea" id="RHEA-COMP:11060"/>
        <dbReference type="Rhea" id="RHEA-COMP:11605"/>
        <dbReference type="ChEBI" id="CHEBI:15378"/>
        <dbReference type="ChEBI" id="CHEBI:30013"/>
        <dbReference type="ChEBI" id="CHEBI:30616"/>
        <dbReference type="ChEBI" id="CHEBI:61977"/>
        <dbReference type="ChEBI" id="CHEBI:456216"/>
        <dbReference type="EC" id="2.7.11.1"/>
    </reaction>
</comment>
<organism evidence="11 12">
    <name type="scientific">Fusarium mexicanum</name>
    <dbReference type="NCBI Taxonomy" id="751941"/>
    <lineage>
        <taxon>Eukaryota</taxon>
        <taxon>Fungi</taxon>
        <taxon>Dikarya</taxon>
        <taxon>Ascomycota</taxon>
        <taxon>Pezizomycotina</taxon>
        <taxon>Sordariomycetes</taxon>
        <taxon>Hypocreomycetidae</taxon>
        <taxon>Hypocreales</taxon>
        <taxon>Nectriaceae</taxon>
        <taxon>Fusarium</taxon>
        <taxon>Fusarium fujikuroi species complex</taxon>
    </lineage>
</organism>
<keyword evidence="5 11" id="KW-0418">Kinase</keyword>
<dbReference type="AlphaFoldDB" id="A0A8H5JID1"/>
<dbReference type="InterPro" id="IPR011009">
    <property type="entry name" value="Kinase-like_dom_sf"/>
</dbReference>
<evidence type="ECO:0000313" key="11">
    <source>
        <dbReference type="EMBL" id="KAF5555362.1"/>
    </source>
</evidence>
<dbReference type="Proteomes" id="UP000522262">
    <property type="component" value="Unassembled WGS sequence"/>
</dbReference>
<dbReference type="Pfam" id="PF00069">
    <property type="entry name" value="Pkinase"/>
    <property type="match status" value="2"/>
</dbReference>
<gene>
    <name evidence="11" type="ORF">FMEXI_1533</name>
</gene>
<sequence length="428" mass="48220">MVSVNHLRAARKQISVPSIAIAFLQRPHVRQYHASQTPPPEYRCGVDAEPLHRYRPGGYRPVSLGDSLSDGRYKILHKLGWGSYSTTWAAKDQLHNRYVALKITVAEAKRSNEIEILRKLAATPRNHDGSAYVNQMLNHFTVIGPNGSHDCLVLEIVGPNVSDVIVSHCSDGRLSSRAARSISRQVLQGLDYLTSNDIGHGDLHTRNIALKIPGLHLRSEGDFIARLGEPEMGSVTREDGKPLSSNIPTHIVRPSSFRNKDVQTLLSVPSIKIIDFGEAFFNYDAPKTLHTPLPGRAPEIVFGDHLNNQVDLWSAGCLIFELVTGQPPFDVVRLTPPMLIQQMIELINDDLPSRWHLKWQQMRRKASDEEDTWTLRSWMEEIYFDKGKHPELTRDEVRAAAKVIARLMKFEPSLRASPTDILAEPWLQ</sequence>
<dbReference type="Gene3D" id="1.10.510.10">
    <property type="entry name" value="Transferase(Phosphotransferase) domain 1"/>
    <property type="match status" value="1"/>
</dbReference>
<evidence type="ECO:0000256" key="7">
    <source>
        <dbReference type="ARBA" id="ARBA00047899"/>
    </source>
</evidence>
<evidence type="ECO:0000256" key="9">
    <source>
        <dbReference type="PROSITE-ProRule" id="PRU10141"/>
    </source>
</evidence>
<evidence type="ECO:0000313" key="12">
    <source>
        <dbReference type="Proteomes" id="UP000522262"/>
    </source>
</evidence>
<dbReference type="Gene3D" id="3.30.200.20">
    <property type="entry name" value="Phosphorylase Kinase, domain 1"/>
    <property type="match status" value="1"/>
</dbReference>
<reference evidence="11 12" key="1">
    <citation type="submission" date="2020-05" db="EMBL/GenBank/DDBJ databases">
        <title>Identification and distribution of gene clusters putatively required for synthesis of sphingolipid metabolism inhibitors in phylogenetically diverse species of the filamentous fungus Fusarium.</title>
        <authorList>
            <person name="Kim H.-S."/>
            <person name="Busman M."/>
            <person name="Brown D.W."/>
            <person name="Divon H."/>
            <person name="Uhlig S."/>
            <person name="Proctor R.H."/>
        </authorList>
    </citation>
    <scope>NUCLEOTIDE SEQUENCE [LARGE SCALE GENOMIC DNA]</scope>
    <source>
        <strain evidence="11 12">NRRL 53147</strain>
    </source>
</reference>
<dbReference type="PANTHER" id="PTHR47634">
    <property type="entry name" value="PROTEIN KINASE DOMAIN-CONTAINING PROTEIN-RELATED"/>
    <property type="match status" value="1"/>
</dbReference>
<evidence type="ECO:0000256" key="6">
    <source>
        <dbReference type="ARBA" id="ARBA00022840"/>
    </source>
</evidence>
<proteinExistence type="predicted"/>
<name>A0A8H5JID1_9HYPO</name>
<accession>A0A8H5JID1</accession>
<evidence type="ECO:0000256" key="1">
    <source>
        <dbReference type="ARBA" id="ARBA00012513"/>
    </source>
</evidence>
<keyword evidence="6 9" id="KW-0067">ATP-binding</keyword>
<dbReference type="PANTHER" id="PTHR47634:SF9">
    <property type="entry name" value="PROTEIN KINASE DOMAIN-CONTAINING PROTEIN-RELATED"/>
    <property type="match status" value="1"/>
</dbReference>
<dbReference type="EC" id="2.7.11.1" evidence="1"/>
<comment type="catalytic activity">
    <reaction evidence="8">
        <text>L-seryl-[protein] + ATP = O-phospho-L-seryl-[protein] + ADP + H(+)</text>
        <dbReference type="Rhea" id="RHEA:17989"/>
        <dbReference type="Rhea" id="RHEA-COMP:9863"/>
        <dbReference type="Rhea" id="RHEA-COMP:11604"/>
        <dbReference type="ChEBI" id="CHEBI:15378"/>
        <dbReference type="ChEBI" id="CHEBI:29999"/>
        <dbReference type="ChEBI" id="CHEBI:30616"/>
        <dbReference type="ChEBI" id="CHEBI:83421"/>
        <dbReference type="ChEBI" id="CHEBI:456216"/>
        <dbReference type="EC" id="2.7.11.1"/>
    </reaction>
</comment>
<evidence type="ECO:0000256" key="2">
    <source>
        <dbReference type="ARBA" id="ARBA00022527"/>
    </source>
</evidence>
<feature type="binding site" evidence="9">
    <location>
        <position position="102"/>
    </location>
    <ligand>
        <name>ATP</name>
        <dbReference type="ChEBI" id="CHEBI:30616"/>
    </ligand>
</feature>
<feature type="domain" description="Protein kinase" evidence="10">
    <location>
        <begin position="73"/>
        <end position="427"/>
    </location>
</feature>
<keyword evidence="4 9" id="KW-0547">Nucleotide-binding</keyword>
<dbReference type="InterPro" id="IPR051334">
    <property type="entry name" value="SRPK"/>
</dbReference>
<evidence type="ECO:0000256" key="4">
    <source>
        <dbReference type="ARBA" id="ARBA00022741"/>
    </source>
</evidence>
<dbReference type="GO" id="GO:0004674">
    <property type="term" value="F:protein serine/threonine kinase activity"/>
    <property type="evidence" value="ECO:0007669"/>
    <property type="project" value="UniProtKB-KW"/>
</dbReference>
<comment type="caution">
    <text evidence="11">The sequence shown here is derived from an EMBL/GenBank/DDBJ whole genome shotgun (WGS) entry which is preliminary data.</text>
</comment>
<dbReference type="EMBL" id="JAAOAM010000036">
    <property type="protein sequence ID" value="KAF5555362.1"/>
    <property type="molecule type" value="Genomic_DNA"/>
</dbReference>
<dbReference type="SUPFAM" id="SSF56112">
    <property type="entry name" value="Protein kinase-like (PK-like)"/>
    <property type="match status" value="1"/>
</dbReference>
<keyword evidence="12" id="KW-1185">Reference proteome</keyword>
<evidence type="ECO:0000259" key="10">
    <source>
        <dbReference type="PROSITE" id="PS50011"/>
    </source>
</evidence>
<evidence type="ECO:0000256" key="3">
    <source>
        <dbReference type="ARBA" id="ARBA00022679"/>
    </source>
</evidence>
<evidence type="ECO:0000256" key="8">
    <source>
        <dbReference type="ARBA" id="ARBA00048679"/>
    </source>
</evidence>
<dbReference type="InterPro" id="IPR000719">
    <property type="entry name" value="Prot_kinase_dom"/>
</dbReference>
<dbReference type="PROSITE" id="PS50011">
    <property type="entry name" value="PROTEIN_KINASE_DOM"/>
    <property type="match status" value="1"/>
</dbReference>
<evidence type="ECO:0000256" key="5">
    <source>
        <dbReference type="ARBA" id="ARBA00022777"/>
    </source>
</evidence>
<keyword evidence="3" id="KW-0808">Transferase</keyword>
<protein>
    <recommendedName>
        <fullName evidence="1">non-specific serine/threonine protein kinase</fullName>
        <ecNumber evidence="1">2.7.11.1</ecNumber>
    </recommendedName>
</protein>
<keyword evidence="2" id="KW-0723">Serine/threonine-protein kinase</keyword>
<dbReference type="GO" id="GO:0050684">
    <property type="term" value="P:regulation of mRNA processing"/>
    <property type="evidence" value="ECO:0007669"/>
    <property type="project" value="TreeGrafter"/>
</dbReference>
<dbReference type="SMART" id="SM00220">
    <property type="entry name" value="S_TKc"/>
    <property type="match status" value="1"/>
</dbReference>
<dbReference type="PROSITE" id="PS00107">
    <property type="entry name" value="PROTEIN_KINASE_ATP"/>
    <property type="match status" value="1"/>
</dbReference>
<dbReference type="InterPro" id="IPR017441">
    <property type="entry name" value="Protein_kinase_ATP_BS"/>
</dbReference>
<dbReference type="GO" id="GO:0005524">
    <property type="term" value="F:ATP binding"/>
    <property type="evidence" value="ECO:0007669"/>
    <property type="project" value="UniProtKB-UniRule"/>
</dbReference>